<evidence type="ECO:0000259" key="2">
    <source>
        <dbReference type="Pfam" id="PF23003"/>
    </source>
</evidence>
<dbReference type="AlphaFoldDB" id="A0A914UWJ1"/>
<sequence>MPSQRQLLALIIALVAVAEGAHHHHHRKGRKHCTMNGEKHALGEEWTVGHLHYKCNSDGFEIIGCMLSSGKLLQVGHDLVKDNTAFRCFRSGESTYYREYTCGVVDMPSCILEPITDETSGIGGFRPQIVKKMPVVIGHLPRGWTILDNHGKRVKVAPDTTGIISEASPPGIAPPPEFSTQ</sequence>
<organism evidence="3 4">
    <name type="scientific">Plectus sambesii</name>
    <dbReference type="NCBI Taxonomy" id="2011161"/>
    <lineage>
        <taxon>Eukaryota</taxon>
        <taxon>Metazoa</taxon>
        <taxon>Ecdysozoa</taxon>
        <taxon>Nematoda</taxon>
        <taxon>Chromadorea</taxon>
        <taxon>Plectida</taxon>
        <taxon>Plectina</taxon>
        <taxon>Plectoidea</taxon>
        <taxon>Plectidae</taxon>
        <taxon>Plectus</taxon>
    </lineage>
</organism>
<keyword evidence="3" id="KW-1185">Reference proteome</keyword>
<proteinExistence type="predicted"/>
<keyword evidence="1" id="KW-0732">Signal</keyword>
<name>A0A914UWJ1_9BILA</name>
<protein>
    <recommendedName>
        <fullName evidence="2">Abnormal cell migration protein 18-like fibronectin type I domain-containing protein</fullName>
    </recommendedName>
</protein>
<dbReference type="Proteomes" id="UP000887566">
    <property type="component" value="Unplaced"/>
</dbReference>
<feature type="signal peptide" evidence="1">
    <location>
        <begin position="1"/>
        <end position="20"/>
    </location>
</feature>
<dbReference type="WBParaSite" id="PSAMB.scaffold131size74641.g2769.t1">
    <property type="protein sequence ID" value="PSAMB.scaffold131size74641.g2769.t1"/>
    <property type="gene ID" value="PSAMB.scaffold131size74641.g2769"/>
</dbReference>
<evidence type="ECO:0000256" key="1">
    <source>
        <dbReference type="SAM" id="SignalP"/>
    </source>
</evidence>
<dbReference type="InterPro" id="IPR055119">
    <property type="entry name" value="Mig18_Fn1"/>
</dbReference>
<dbReference type="Pfam" id="PF23003">
    <property type="entry name" value="Fn1_2"/>
    <property type="match status" value="1"/>
</dbReference>
<feature type="domain" description="Abnormal cell migration protein 18-like fibronectin type I" evidence="2">
    <location>
        <begin position="32"/>
        <end position="95"/>
    </location>
</feature>
<reference evidence="4" key="1">
    <citation type="submission" date="2022-11" db="UniProtKB">
        <authorList>
            <consortium name="WormBaseParasite"/>
        </authorList>
    </citation>
    <scope>IDENTIFICATION</scope>
</reference>
<accession>A0A914UWJ1</accession>
<feature type="chain" id="PRO_5036903292" description="Abnormal cell migration protein 18-like fibronectin type I domain-containing protein" evidence="1">
    <location>
        <begin position="21"/>
        <end position="181"/>
    </location>
</feature>
<evidence type="ECO:0000313" key="4">
    <source>
        <dbReference type="WBParaSite" id="PSAMB.scaffold131size74641.g2769.t1"/>
    </source>
</evidence>
<evidence type="ECO:0000313" key="3">
    <source>
        <dbReference type="Proteomes" id="UP000887566"/>
    </source>
</evidence>